<sequence>MSLEILRLQIKTPVKNEERTIVLRVMMARWWVAVIAGEKAAWTVAVLGLVTLSAMQRWPSDGPRSHDQRLRCKPSDDHMVSDVDTWHSEARKSHAS</sequence>
<name>A0ABR2T4Y3_9ROSI</name>
<comment type="caution">
    <text evidence="2">The sequence shown here is derived from an EMBL/GenBank/DDBJ whole genome shotgun (WGS) entry which is preliminary data.</text>
</comment>
<evidence type="ECO:0000313" key="3">
    <source>
        <dbReference type="Proteomes" id="UP001396334"/>
    </source>
</evidence>
<proteinExistence type="predicted"/>
<protein>
    <submittedName>
        <fullName evidence="2">Uncharacterized protein</fullName>
    </submittedName>
</protein>
<feature type="region of interest" description="Disordered" evidence="1">
    <location>
        <begin position="58"/>
        <end position="96"/>
    </location>
</feature>
<dbReference type="Proteomes" id="UP001396334">
    <property type="component" value="Unassembled WGS sequence"/>
</dbReference>
<dbReference type="EMBL" id="JBBPBN010000009">
    <property type="protein sequence ID" value="KAK9032432.1"/>
    <property type="molecule type" value="Genomic_DNA"/>
</dbReference>
<reference evidence="2 3" key="1">
    <citation type="journal article" date="2024" name="G3 (Bethesda)">
        <title>Genome assembly of Hibiscus sabdariffa L. provides insights into metabolisms of medicinal natural products.</title>
        <authorList>
            <person name="Kim T."/>
        </authorList>
    </citation>
    <scope>NUCLEOTIDE SEQUENCE [LARGE SCALE GENOMIC DNA]</scope>
    <source>
        <strain evidence="2">TK-2024</strain>
        <tissue evidence="2">Old leaves</tissue>
    </source>
</reference>
<feature type="compositionally biased region" description="Basic and acidic residues" evidence="1">
    <location>
        <begin position="63"/>
        <end position="96"/>
    </location>
</feature>
<keyword evidence="3" id="KW-1185">Reference proteome</keyword>
<evidence type="ECO:0000256" key="1">
    <source>
        <dbReference type="SAM" id="MobiDB-lite"/>
    </source>
</evidence>
<accession>A0ABR2T4Y3</accession>
<gene>
    <name evidence="2" type="ORF">V6N11_056696</name>
</gene>
<evidence type="ECO:0000313" key="2">
    <source>
        <dbReference type="EMBL" id="KAK9032432.1"/>
    </source>
</evidence>
<organism evidence="2 3">
    <name type="scientific">Hibiscus sabdariffa</name>
    <name type="common">roselle</name>
    <dbReference type="NCBI Taxonomy" id="183260"/>
    <lineage>
        <taxon>Eukaryota</taxon>
        <taxon>Viridiplantae</taxon>
        <taxon>Streptophyta</taxon>
        <taxon>Embryophyta</taxon>
        <taxon>Tracheophyta</taxon>
        <taxon>Spermatophyta</taxon>
        <taxon>Magnoliopsida</taxon>
        <taxon>eudicotyledons</taxon>
        <taxon>Gunneridae</taxon>
        <taxon>Pentapetalae</taxon>
        <taxon>rosids</taxon>
        <taxon>malvids</taxon>
        <taxon>Malvales</taxon>
        <taxon>Malvaceae</taxon>
        <taxon>Malvoideae</taxon>
        <taxon>Hibiscus</taxon>
    </lineage>
</organism>